<name>A0A1X1YYM1_9MYCO</name>
<evidence type="ECO:0000313" key="10">
    <source>
        <dbReference type="Proteomes" id="UP000193781"/>
    </source>
</evidence>
<dbReference type="InterPro" id="IPR029063">
    <property type="entry name" value="SAM-dependent_MTases_sf"/>
</dbReference>
<dbReference type="GO" id="GO:0003677">
    <property type="term" value="F:DNA binding"/>
    <property type="evidence" value="ECO:0007669"/>
    <property type="project" value="InterPro"/>
</dbReference>
<dbReference type="InterPro" id="IPR050953">
    <property type="entry name" value="N4_N6_ade-DNA_methylase"/>
</dbReference>
<evidence type="ECO:0000256" key="2">
    <source>
        <dbReference type="ARBA" id="ARBA00022603"/>
    </source>
</evidence>
<proteinExistence type="predicted"/>
<dbReference type="Pfam" id="PF02384">
    <property type="entry name" value="N6_Mtase"/>
    <property type="match status" value="1"/>
</dbReference>
<gene>
    <name evidence="9" type="ORF">AWC17_15120</name>
</gene>
<evidence type="ECO:0000313" key="9">
    <source>
        <dbReference type="EMBL" id="ORW16176.1"/>
    </source>
</evidence>
<dbReference type="GO" id="GO:0032259">
    <property type="term" value="P:methylation"/>
    <property type="evidence" value="ECO:0007669"/>
    <property type="project" value="UniProtKB-KW"/>
</dbReference>
<dbReference type="Gene3D" id="3.40.50.150">
    <property type="entry name" value="Vaccinia Virus protein VP39"/>
    <property type="match status" value="1"/>
</dbReference>
<evidence type="ECO:0000256" key="4">
    <source>
        <dbReference type="ARBA" id="ARBA00022747"/>
    </source>
</evidence>
<evidence type="ECO:0000256" key="3">
    <source>
        <dbReference type="ARBA" id="ARBA00022679"/>
    </source>
</evidence>
<feature type="region of interest" description="Disordered" evidence="6">
    <location>
        <begin position="1031"/>
        <end position="1057"/>
    </location>
</feature>
<comment type="catalytic activity">
    <reaction evidence="5">
        <text>a 2'-deoxyadenosine in DNA + S-adenosyl-L-methionine = an N(6)-methyl-2'-deoxyadenosine in DNA + S-adenosyl-L-homocysteine + H(+)</text>
        <dbReference type="Rhea" id="RHEA:15197"/>
        <dbReference type="Rhea" id="RHEA-COMP:12418"/>
        <dbReference type="Rhea" id="RHEA-COMP:12419"/>
        <dbReference type="ChEBI" id="CHEBI:15378"/>
        <dbReference type="ChEBI" id="CHEBI:57856"/>
        <dbReference type="ChEBI" id="CHEBI:59789"/>
        <dbReference type="ChEBI" id="CHEBI:90615"/>
        <dbReference type="ChEBI" id="CHEBI:90616"/>
        <dbReference type="EC" id="2.1.1.72"/>
    </reaction>
</comment>
<dbReference type="PANTHER" id="PTHR33841:SF1">
    <property type="entry name" value="DNA METHYLTRANSFERASE A"/>
    <property type="match status" value="1"/>
</dbReference>
<comment type="caution">
    <text evidence="9">The sequence shown here is derived from an EMBL/GenBank/DDBJ whole genome shotgun (WGS) entry which is preliminary data.</text>
</comment>
<protein>
    <recommendedName>
        <fullName evidence="1">site-specific DNA-methyltransferase (adenine-specific)</fullName>
        <ecNumber evidence="1">2.1.1.72</ecNumber>
    </recommendedName>
</protein>
<dbReference type="PROSITE" id="PS00092">
    <property type="entry name" value="N6_MTASE"/>
    <property type="match status" value="1"/>
</dbReference>
<dbReference type="InterPro" id="IPR041635">
    <property type="entry name" value="Type_ISP_LLaBIII_C"/>
</dbReference>
<reference evidence="9 10" key="1">
    <citation type="submission" date="2016-01" db="EMBL/GenBank/DDBJ databases">
        <title>The new phylogeny of the genus Mycobacterium.</title>
        <authorList>
            <person name="Tarcisio F."/>
            <person name="Conor M."/>
            <person name="Antonella G."/>
            <person name="Elisabetta G."/>
            <person name="Giulia F.S."/>
            <person name="Sara T."/>
            <person name="Anna F."/>
            <person name="Clotilde B."/>
            <person name="Roberto B."/>
            <person name="Veronica D.S."/>
            <person name="Fabio R."/>
            <person name="Monica P."/>
            <person name="Olivier J."/>
            <person name="Enrico T."/>
            <person name="Nicola S."/>
        </authorList>
    </citation>
    <scope>NUCLEOTIDE SEQUENCE [LARGE SCALE GENOMIC DNA]</scope>
    <source>
        <strain evidence="9 10">DSM 44803</strain>
    </source>
</reference>
<sequence>MTVVPHDEVSDKDRGVRPDYAIRVDGAITGYLEVKKPGANLDPESFTGHNKRQWERQRDFPNLIYTNGTEWRLYHHGNPVRDPVHLAGGTLRAAGTKLTCGDDFEVLLTDFLRWDPVDITGVVALVREVAPLCRLLRGEVLDQLAEETRAIAAGAKEADQPFHGLARDWRALLFPTATDDVFADGYAQAVTFALLLARTENIDLVAAGSLHEVGTKLAGQHSLMSRALQLLTDYVAADFRVTLDLLVRVIGAVDWPKVRAGNRDTYLHLYERFLGEYDPELRKLSGSYYTPHQVIEQMVRLAEDVLVHRLDRPEGFADPSVVIADPAMGTGGYLQQVIEHVADRVEARDGKGAVAGAVTGLATRLYGFELQMGPFAVAELRATDLLADIGATLPPRGLGLFVTDTLDDPYAEQTQLGSGLELISRSRKRAARVKAKTKVTVVIGNPPYRERAEGMGGWVERGSGADPYKPLDDFRAEGNGRHEFNLKNLYVYFWRWGTWKVFDANRDQPDGDVGIVCYITTSGYLRGPGFKGMREYLRRNTTEGWIIDVSPEGQRPEVATRIFPGVQQPLAIAIFTRTPHCDPQTPAQIHYTAVHGHRAEKYGALAKLNLHDTQWHPTRTTWQAPFTPATQSQWDDYPALNDLLPWSSTGITANRNWPSAPVVAVLKERLKRLVAEPDTTRKAELFKQTDTSSLTARKDPFAAPDTEPHTDRPFNNETASYVNTARIVRYGYRSFDRQWIIADRRLLDRSRPELWAARLPGQMFVIEQHSQPVSDGPGVMLSALIPDAHHFNNRGGRALPMLHPGGRPNIAKGLLGALSTISGRKLTAEDLIAYIAGVTAHPGFTEQFTEELDTPGIRVPITTDPELLQQAIDLGRHAIWLHTYAERFTAIHGSDVRYPAGDPHRITNLTAVKSMPTAMTYDSDTATIHIGGGSFGPVPQAVWGYTVGGREVVKSWFNYRKANPTGRRTSPLDDINATTWPTEWNGELIDLLSVLSRLVELQPAQADVLNAILAKPVASYTDLAAAGVTWPGPNANDVQRSPNYAEADQGQQTEDVDGQLGFTFGDN</sequence>
<evidence type="ECO:0000256" key="6">
    <source>
        <dbReference type="SAM" id="MobiDB-lite"/>
    </source>
</evidence>
<organism evidence="9 10">
    <name type="scientific">Mycobacterium nebraskense</name>
    <dbReference type="NCBI Taxonomy" id="244292"/>
    <lineage>
        <taxon>Bacteria</taxon>
        <taxon>Bacillati</taxon>
        <taxon>Actinomycetota</taxon>
        <taxon>Actinomycetes</taxon>
        <taxon>Mycobacteriales</taxon>
        <taxon>Mycobacteriaceae</taxon>
        <taxon>Mycobacterium</taxon>
    </lineage>
</organism>
<accession>A0A1X1YYM1</accession>
<dbReference type="InterPro" id="IPR002052">
    <property type="entry name" value="DNA_methylase_N6_adenine_CS"/>
</dbReference>
<dbReference type="EMBL" id="LQPH01000164">
    <property type="protein sequence ID" value="ORW16176.1"/>
    <property type="molecule type" value="Genomic_DNA"/>
</dbReference>
<dbReference type="GO" id="GO:0008170">
    <property type="term" value="F:N-methyltransferase activity"/>
    <property type="evidence" value="ECO:0007669"/>
    <property type="project" value="InterPro"/>
</dbReference>
<dbReference type="PRINTS" id="PR00507">
    <property type="entry name" value="N12N6MTFRASE"/>
</dbReference>
<keyword evidence="2" id="KW-0489">Methyltransferase</keyword>
<dbReference type="SUPFAM" id="SSF53335">
    <property type="entry name" value="S-adenosyl-L-methionine-dependent methyltransferases"/>
    <property type="match status" value="1"/>
</dbReference>
<keyword evidence="3" id="KW-0808">Transferase</keyword>
<dbReference type="InterPro" id="IPR003356">
    <property type="entry name" value="DNA_methylase_A-5"/>
</dbReference>
<feature type="region of interest" description="Disordered" evidence="6">
    <location>
        <begin position="689"/>
        <end position="716"/>
    </location>
</feature>
<dbReference type="Pfam" id="PF18135">
    <property type="entry name" value="Type_ISP_C"/>
    <property type="match status" value="1"/>
</dbReference>
<dbReference type="GO" id="GO:0009307">
    <property type="term" value="P:DNA restriction-modification system"/>
    <property type="evidence" value="ECO:0007669"/>
    <property type="project" value="UniProtKB-KW"/>
</dbReference>
<dbReference type="PANTHER" id="PTHR33841">
    <property type="entry name" value="DNA METHYLTRANSFERASE YEEA-RELATED"/>
    <property type="match status" value="1"/>
</dbReference>
<keyword evidence="4" id="KW-0680">Restriction system</keyword>
<dbReference type="AlphaFoldDB" id="A0A1X1YYM1"/>
<feature type="compositionally biased region" description="Basic and acidic residues" evidence="6">
    <location>
        <begin position="696"/>
        <end position="714"/>
    </location>
</feature>
<evidence type="ECO:0000259" key="7">
    <source>
        <dbReference type="Pfam" id="PF02384"/>
    </source>
</evidence>
<keyword evidence="10" id="KW-1185">Reference proteome</keyword>
<evidence type="ECO:0000256" key="1">
    <source>
        <dbReference type="ARBA" id="ARBA00011900"/>
    </source>
</evidence>
<feature type="domain" description="DNA methylase adenine-specific" evidence="7">
    <location>
        <begin position="263"/>
        <end position="450"/>
    </location>
</feature>
<evidence type="ECO:0000259" key="8">
    <source>
        <dbReference type="Pfam" id="PF18135"/>
    </source>
</evidence>
<dbReference type="GO" id="GO:0009007">
    <property type="term" value="F:site-specific DNA-methyltransferase (adenine-specific) activity"/>
    <property type="evidence" value="ECO:0007669"/>
    <property type="project" value="UniProtKB-EC"/>
</dbReference>
<dbReference type="EC" id="2.1.1.72" evidence="1"/>
<evidence type="ECO:0000256" key="5">
    <source>
        <dbReference type="ARBA" id="ARBA00047942"/>
    </source>
</evidence>
<dbReference type="Proteomes" id="UP000193781">
    <property type="component" value="Unassembled WGS sequence"/>
</dbReference>
<feature type="domain" description="Type ISP restriction-modification enzyme LLaBIII C-terminal specificity" evidence="8">
    <location>
        <begin position="642"/>
        <end position="991"/>
    </location>
</feature>